<dbReference type="InterPro" id="IPR045442">
    <property type="entry name" value="DUF6505"/>
</dbReference>
<accession>A0A3B0S1U3</accession>
<reference evidence="1" key="1">
    <citation type="submission" date="2018-06" db="EMBL/GenBank/DDBJ databases">
        <authorList>
            <person name="Zhirakovskaya E."/>
        </authorList>
    </citation>
    <scope>NUCLEOTIDE SEQUENCE</scope>
</reference>
<organism evidence="1">
    <name type="scientific">hydrothermal vent metagenome</name>
    <dbReference type="NCBI Taxonomy" id="652676"/>
    <lineage>
        <taxon>unclassified sequences</taxon>
        <taxon>metagenomes</taxon>
        <taxon>ecological metagenomes</taxon>
    </lineage>
</organism>
<proteinExistence type="predicted"/>
<evidence type="ECO:0000313" key="1">
    <source>
        <dbReference type="EMBL" id="VAV89445.1"/>
    </source>
</evidence>
<dbReference type="Pfam" id="PF20115">
    <property type="entry name" value="DUF6505"/>
    <property type="match status" value="1"/>
</dbReference>
<gene>
    <name evidence="1" type="ORF">MNBD_ALPHA08-2536</name>
</gene>
<dbReference type="AlphaFoldDB" id="A0A3B0S1U3"/>
<name>A0A3B0S1U3_9ZZZZ</name>
<sequence length="160" mass="18033">MSKLLRTIRFDDTDENVFHSAAPQQEWAISSAFQFVDHQWEELDGKTRQAFNNGFLGLGSFGYSTFGCVANITNSAREDAEMVLAKYIYEKYGAPDLQAALDAAKEEISYTTELCGDVPENTVFAVKREFSMDGRIKESFHKVDAEEQGSLHAKIWTVED</sequence>
<protein>
    <submittedName>
        <fullName evidence="1">Uncharacterized protein</fullName>
    </submittedName>
</protein>
<dbReference type="EMBL" id="UOEC01000060">
    <property type="protein sequence ID" value="VAV89445.1"/>
    <property type="molecule type" value="Genomic_DNA"/>
</dbReference>